<dbReference type="KEGG" id="sphj:BSL82_11730"/>
<keyword evidence="4" id="KW-1185">Reference proteome</keyword>
<gene>
    <name evidence="3" type="ORF">BSL82_11730</name>
</gene>
<evidence type="ECO:0000313" key="3">
    <source>
        <dbReference type="EMBL" id="API59897.1"/>
    </source>
</evidence>
<reference evidence="4" key="1">
    <citation type="submission" date="2016-11" db="EMBL/GenBank/DDBJ databases">
        <title>Complete Genome Sequence of alachlor-degrading Sphingomonas sp. strain JJ-A5.</title>
        <authorList>
            <person name="Lee H."/>
            <person name="Ka J.-O."/>
        </authorList>
    </citation>
    <scope>NUCLEOTIDE SEQUENCE [LARGE SCALE GENOMIC DNA]</scope>
    <source>
        <strain evidence="4">JJ-A5</strain>
    </source>
</reference>
<organism evidence="3 4">
    <name type="scientific">Tardibacter chloracetimidivorans</name>
    <dbReference type="NCBI Taxonomy" id="1921510"/>
    <lineage>
        <taxon>Bacteria</taxon>
        <taxon>Pseudomonadati</taxon>
        <taxon>Pseudomonadota</taxon>
        <taxon>Alphaproteobacteria</taxon>
        <taxon>Sphingomonadales</taxon>
        <taxon>Sphingomonadaceae</taxon>
        <taxon>Tardibacter</taxon>
    </lineage>
</organism>
<dbReference type="GO" id="GO:0005737">
    <property type="term" value="C:cytoplasm"/>
    <property type="evidence" value="ECO:0007669"/>
    <property type="project" value="TreeGrafter"/>
</dbReference>
<dbReference type="SUPFAM" id="SSF51556">
    <property type="entry name" value="Metallo-dependent hydrolases"/>
    <property type="match status" value="1"/>
</dbReference>
<feature type="domain" description="Amidohydrolase-related" evidence="2">
    <location>
        <begin position="81"/>
        <end position="370"/>
    </location>
</feature>
<dbReference type="Pfam" id="PF04909">
    <property type="entry name" value="Amidohydro_2"/>
    <property type="match status" value="1"/>
</dbReference>
<protein>
    <submittedName>
        <fullName evidence="3">Amidohydrolase</fullName>
    </submittedName>
</protein>
<accession>A0A1L3ZW90</accession>
<proteinExistence type="predicted"/>
<dbReference type="Gene3D" id="3.20.20.140">
    <property type="entry name" value="Metal-dependent hydrolases"/>
    <property type="match status" value="1"/>
</dbReference>
<keyword evidence="1" id="KW-0456">Lyase</keyword>
<dbReference type="GO" id="GO:0016787">
    <property type="term" value="F:hydrolase activity"/>
    <property type="evidence" value="ECO:0007669"/>
    <property type="project" value="UniProtKB-KW"/>
</dbReference>
<dbReference type="GO" id="GO:0019748">
    <property type="term" value="P:secondary metabolic process"/>
    <property type="evidence" value="ECO:0007669"/>
    <property type="project" value="TreeGrafter"/>
</dbReference>
<dbReference type="PANTHER" id="PTHR21240:SF28">
    <property type="entry name" value="ISO-OROTATE DECARBOXYLASE (EUROFUNG)"/>
    <property type="match status" value="1"/>
</dbReference>
<dbReference type="RefSeq" id="WP_072597687.1">
    <property type="nucleotide sequence ID" value="NZ_CP018221.1"/>
</dbReference>
<dbReference type="GO" id="GO:0016831">
    <property type="term" value="F:carboxy-lyase activity"/>
    <property type="evidence" value="ECO:0007669"/>
    <property type="project" value="InterPro"/>
</dbReference>
<dbReference type="OrthoDB" id="9799024at2"/>
<dbReference type="Proteomes" id="UP000182063">
    <property type="component" value="Chromosome"/>
</dbReference>
<dbReference type="InterPro" id="IPR032466">
    <property type="entry name" value="Metal_Hydrolase"/>
</dbReference>
<evidence type="ECO:0000256" key="1">
    <source>
        <dbReference type="ARBA" id="ARBA00023239"/>
    </source>
</evidence>
<dbReference type="PANTHER" id="PTHR21240">
    <property type="entry name" value="2-AMINO-3-CARBOXYLMUCONATE-6-SEMIALDEHYDE DECARBOXYLASE"/>
    <property type="match status" value="1"/>
</dbReference>
<dbReference type="AlphaFoldDB" id="A0A1L3ZW90"/>
<evidence type="ECO:0000313" key="4">
    <source>
        <dbReference type="Proteomes" id="UP000182063"/>
    </source>
</evidence>
<name>A0A1L3ZW90_9SPHN</name>
<dbReference type="InterPro" id="IPR006680">
    <property type="entry name" value="Amidohydro-rel"/>
</dbReference>
<evidence type="ECO:0000259" key="2">
    <source>
        <dbReference type="Pfam" id="PF04909"/>
    </source>
</evidence>
<dbReference type="EMBL" id="CP018221">
    <property type="protein sequence ID" value="API59897.1"/>
    <property type="molecule type" value="Genomic_DNA"/>
</dbReference>
<sequence>MEMRDMILVSLDDHLVEPPSTFADVPVGLKDLAPKIITKDGAESWVYEGRLLPNIALNAVVGRPPEEFGFEPTAYSQLREGTFNPDKRVEDMDADGVCASVCFPSAVGPAGQLFADATDKKAALALLQYYNDWLIDSWCGSNPGRFIPLGIVPVWDIDLAVAEAKRIAKKGARTISLHDNFSAKGLPSIHSGYWDPLFAVMEEERMVISAHIGTGNQAPHASPETPIDAWITTMPMSIAVAAADWLYSPIFKKFPNLKIALAEGGVGWVPYLLERVEFTYKHHRAWTHADFGGKTPSELFFSNFITCFISDDFGMKNIDFLNPDMICWECDYPHSDSVWPRSANALWDSVKHLDKETIDKITHLNTIREFRYDPREILGRENCTVGALKDRSKHVDTAPVAGRGGFNPKEGAEKRPVTSADVMKLFTVAL</sequence>
<dbReference type="InterPro" id="IPR032465">
    <property type="entry name" value="ACMSD"/>
</dbReference>
<keyword evidence="3" id="KW-0378">Hydrolase</keyword>
<dbReference type="STRING" id="1921510.BSL82_11730"/>